<dbReference type="EMBL" id="SODP01000003">
    <property type="protein sequence ID" value="TDW66434.1"/>
    <property type="molecule type" value="Genomic_DNA"/>
</dbReference>
<reference evidence="1 2" key="1">
    <citation type="submission" date="2019-03" db="EMBL/GenBank/DDBJ databases">
        <title>Genomic Encyclopedia of Type Strains, Phase III (KMG-III): the genomes of soil and plant-associated and newly described type strains.</title>
        <authorList>
            <person name="Whitman W."/>
        </authorList>
    </citation>
    <scope>NUCLEOTIDE SEQUENCE [LARGE SCALE GENOMIC DNA]</scope>
    <source>
        <strain evidence="1 2">VKM Ac-2573</strain>
    </source>
</reference>
<dbReference type="AlphaFoldDB" id="A0A4R8BX54"/>
<evidence type="ECO:0000313" key="1">
    <source>
        <dbReference type="EMBL" id="TDW66434.1"/>
    </source>
</evidence>
<dbReference type="Proteomes" id="UP000295146">
    <property type="component" value="Unassembled WGS sequence"/>
</dbReference>
<dbReference type="SUPFAM" id="SSF81301">
    <property type="entry name" value="Nucleotidyltransferase"/>
    <property type="match status" value="1"/>
</dbReference>
<comment type="caution">
    <text evidence="1">The sequence shown here is derived from an EMBL/GenBank/DDBJ whole genome shotgun (WGS) entry which is preliminary data.</text>
</comment>
<accession>A0A4R8BX54</accession>
<dbReference type="Gene3D" id="3.30.460.40">
    <property type="match status" value="1"/>
</dbReference>
<gene>
    <name evidence="1" type="ORF">EV653_6462</name>
</gene>
<sequence>MWTTTLATVAARLNNVHVDWMLIGSAATALRGVAIVPGDIDIAVLAADDITRAATVLPTPSEPPAPNLWFSTLAQPALQWGDADERWHFGRWMINDVKVELAYIDIPHVAELMVETRSPLVWRERQTLTCGGQPIPTVPIEVQLATMMARRQDARIDATIARTPIDQRLLRRAIADKQSEIPGLTVPERLRQLLA</sequence>
<dbReference type="RefSeq" id="WP_134108369.1">
    <property type="nucleotide sequence ID" value="NZ_SODP01000003.1"/>
</dbReference>
<name>A0A4R8BX54_9ACTN</name>
<organism evidence="1 2">
    <name type="scientific">Kribbella pratensis</name>
    <dbReference type="NCBI Taxonomy" id="2512112"/>
    <lineage>
        <taxon>Bacteria</taxon>
        <taxon>Bacillati</taxon>
        <taxon>Actinomycetota</taxon>
        <taxon>Actinomycetes</taxon>
        <taxon>Propionibacteriales</taxon>
        <taxon>Kribbellaceae</taxon>
        <taxon>Kribbella</taxon>
    </lineage>
</organism>
<dbReference type="OrthoDB" id="3362681at2"/>
<protein>
    <submittedName>
        <fullName evidence="1">Uncharacterized protein</fullName>
    </submittedName>
</protein>
<proteinExistence type="predicted"/>
<keyword evidence="2" id="KW-1185">Reference proteome</keyword>
<evidence type="ECO:0000313" key="2">
    <source>
        <dbReference type="Proteomes" id="UP000295146"/>
    </source>
</evidence>
<dbReference type="InterPro" id="IPR043519">
    <property type="entry name" value="NT_sf"/>
</dbReference>